<dbReference type="VEuPathDB" id="VectorBase:RSAN_053904"/>
<comment type="caution">
    <text evidence="2">The sequence shown here is derived from an EMBL/GenBank/DDBJ whole genome shotgun (WGS) entry which is preliminary data.</text>
</comment>
<dbReference type="Gene3D" id="3.80.10.10">
    <property type="entry name" value="Ribonuclease Inhibitor"/>
    <property type="match status" value="2"/>
</dbReference>
<dbReference type="EMBL" id="JABSTV010001253">
    <property type="protein sequence ID" value="KAH7943161.1"/>
    <property type="molecule type" value="Genomic_DNA"/>
</dbReference>
<evidence type="ECO:0000313" key="3">
    <source>
        <dbReference type="Proteomes" id="UP000821837"/>
    </source>
</evidence>
<evidence type="ECO:0000256" key="1">
    <source>
        <dbReference type="ARBA" id="ARBA00022737"/>
    </source>
</evidence>
<protein>
    <submittedName>
        <fullName evidence="2">Uncharacterized protein</fullName>
    </submittedName>
</protein>
<sequence length="700" mass="78320">MEGEAFPHGLLPHGLACTKRGTRVCQLVQHLTACNEALWHARLQLREDISDELGELSVVAVPRICEEFPCCDECANNQTSAPELLRQLLESHRCIVSLESNYDVVNSAPMAEILARSSSLRRLTVEGTAEDPPEVLDRAGGTDDRFHFLQKHATSTAAMEIPVRLLEKDGATLVSLDMMDLKISPSMAKKLMEALVNNDTLEELAVGDTVFYSGPDGGTVGPFVRYLTKSYSTLRKLTIRVSLPGVDIAELQTLARAISGVTTLEDLTWYGLVTRLLCTSFLEAVTQSRSLRSLKFLLAVCLHDLVLPCARENTSVPGWVTALRENSTLQNLDVDVSWFSSTDCCLLLEALAKGNSIQSVTLRYFSKYNDLVEVCRAVRDCGLDGKVHIEDYRVVLEDAWILPACRQVRSVDVSCWHSLPSMGVLRNFFRIAASCHHVTSMCVCFYFFDEATFASLAAYIRESLTIDQIDLLIEFSEHHHSFIADNDVAVQSMSNLIAALSSNTSITTMHLSTETYIGDRDCQVLADGATNNRKLRKLSVTGLSTFIHVFLDRLLSGLEHSYNLLLLELPFCDGTTERMREAQELVRRNCSLVDRATRFVMGDHSWYCASAFERVSEEPVLVTNVGRKVNATEEAENMIRGAQKSVRLMNIHDYMKLTGVVEGRVECVAREDGRPQLDQLHYDCWLIIRRYLMIEDVLKP</sequence>
<name>A0A9D4PK56_RHISA</name>
<evidence type="ECO:0000313" key="2">
    <source>
        <dbReference type="EMBL" id="KAH7943161.1"/>
    </source>
</evidence>
<dbReference type="Proteomes" id="UP000821837">
    <property type="component" value="Unassembled WGS sequence"/>
</dbReference>
<reference evidence="2" key="1">
    <citation type="journal article" date="2020" name="Cell">
        <title>Large-Scale Comparative Analyses of Tick Genomes Elucidate Their Genetic Diversity and Vector Capacities.</title>
        <authorList>
            <consortium name="Tick Genome and Microbiome Consortium (TIGMIC)"/>
            <person name="Jia N."/>
            <person name="Wang J."/>
            <person name="Shi W."/>
            <person name="Du L."/>
            <person name="Sun Y."/>
            <person name="Zhan W."/>
            <person name="Jiang J.F."/>
            <person name="Wang Q."/>
            <person name="Zhang B."/>
            <person name="Ji P."/>
            <person name="Bell-Sakyi L."/>
            <person name="Cui X.M."/>
            <person name="Yuan T.T."/>
            <person name="Jiang B.G."/>
            <person name="Yang W.F."/>
            <person name="Lam T.T."/>
            <person name="Chang Q.C."/>
            <person name="Ding S.J."/>
            <person name="Wang X.J."/>
            <person name="Zhu J.G."/>
            <person name="Ruan X.D."/>
            <person name="Zhao L."/>
            <person name="Wei J.T."/>
            <person name="Ye R.Z."/>
            <person name="Que T.C."/>
            <person name="Du C.H."/>
            <person name="Zhou Y.H."/>
            <person name="Cheng J.X."/>
            <person name="Dai P.F."/>
            <person name="Guo W.B."/>
            <person name="Han X.H."/>
            <person name="Huang E.J."/>
            <person name="Li L.F."/>
            <person name="Wei W."/>
            <person name="Gao Y.C."/>
            <person name="Liu J.Z."/>
            <person name="Shao H.Z."/>
            <person name="Wang X."/>
            <person name="Wang C.C."/>
            <person name="Yang T.C."/>
            <person name="Huo Q.B."/>
            <person name="Li W."/>
            <person name="Chen H.Y."/>
            <person name="Chen S.E."/>
            <person name="Zhou L.G."/>
            <person name="Ni X.B."/>
            <person name="Tian J.H."/>
            <person name="Sheng Y."/>
            <person name="Liu T."/>
            <person name="Pan Y.S."/>
            <person name="Xia L.Y."/>
            <person name="Li J."/>
            <person name="Zhao F."/>
            <person name="Cao W.C."/>
        </authorList>
    </citation>
    <scope>NUCLEOTIDE SEQUENCE</scope>
    <source>
        <strain evidence="2">Rsan-2018</strain>
    </source>
</reference>
<reference evidence="2" key="2">
    <citation type="submission" date="2021-09" db="EMBL/GenBank/DDBJ databases">
        <authorList>
            <person name="Jia N."/>
            <person name="Wang J."/>
            <person name="Shi W."/>
            <person name="Du L."/>
            <person name="Sun Y."/>
            <person name="Zhan W."/>
            <person name="Jiang J."/>
            <person name="Wang Q."/>
            <person name="Zhang B."/>
            <person name="Ji P."/>
            <person name="Sakyi L.B."/>
            <person name="Cui X."/>
            <person name="Yuan T."/>
            <person name="Jiang B."/>
            <person name="Yang W."/>
            <person name="Lam T.T.-Y."/>
            <person name="Chang Q."/>
            <person name="Ding S."/>
            <person name="Wang X."/>
            <person name="Zhu J."/>
            <person name="Ruan X."/>
            <person name="Zhao L."/>
            <person name="Wei J."/>
            <person name="Que T."/>
            <person name="Du C."/>
            <person name="Cheng J."/>
            <person name="Dai P."/>
            <person name="Han X."/>
            <person name="Huang E."/>
            <person name="Gao Y."/>
            <person name="Liu J."/>
            <person name="Shao H."/>
            <person name="Ye R."/>
            <person name="Li L."/>
            <person name="Wei W."/>
            <person name="Wang X."/>
            <person name="Wang C."/>
            <person name="Huo Q."/>
            <person name="Li W."/>
            <person name="Guo W."/>
            <person name="Chen H."/>
            <person name="Chen S."/>
            <person name="Zhou L."/>
            <person name="Zhou L."/>
            <person name="Ni X."/>
            <person name="Tian J."/>
            <person name="Zhou Y."/>
            <person name="Sheng Y."/>
            <person name="Liu T."/>
            <person name="Pan Y."/>
            <person name="Xia L."/>
            <person name="Li J."/>
            <person name="Zhao F."/>
            <person name="Cao W."/>
        </authorList>
    </citation>
    <scope>NUCLEOTIDE SEQUENCE</scope>
    <source>
        <strain evidence="2">Rsan-2018</strain>
        <tissue evidence="2">Larvae</tissue>
    </source>
</reference>
<gene>
    <name evidence="2" type="ORF">HPB52_005950</name>
</gene>
<dbReference type="SUPFAM" id="SSF52047">
    <property type="entry name" value="RNI-like"/>
    <property type="match status" value="1"/>
</dbReference>
<dbReference type="InterPro" id="IPR052201">
    <property type="entry name" value="LRR-containing_regulator"/>
</dbReference>
<keyword evidence="3" id="KW-1185">Reference proteome</keyword>
<dbReference type="InterPro" id="IPR032675">
    <property type="entry name" value="LRR_dom_sf"/>
</dbReference>
<keyword evidence="1" id="KW-0677">Repeat</keyword>
<proteinExistence type="predicted"/>
<dbReference type="PANTHER" id="PTHR24111">
    <property type="entry name" value="LEUCINE-RICH REPEAT-CONTAINING PROTEIN 34"/>
    <property type="match status" value="1"/>
</dbReference>
<dbReference type="PANTHER" id="PTHR24111:SF0">
    <property type="entry name" value="LEUCINE-RICH REPEAT-CONTAINING PROTEIN"/>
    <property type="match status" value="1"/>
</dbReference>
<organism evidence="2 3">
    <name type="scientific">Rhipicephalus sanguineus</name>
    <name type="common">Brown dog tick</name>
    <name type="synonym">Ixodes sanguineus</name>
    <dbReference type="NCBI Taxonomy" id="34632"/>
    <lineage>
        <taxon>Eukaryota</taxon>
        <taxon>Metazoa</taxon>
        <taxon>Ecdysozoa</taxon>
        <taxon>Arthropoda</taxon>
        <taxon>Chelicerata</taxon>
        <taxon>Arachnida</taxon>
        <taxon>Acari</taxon>
        <taxon>Parasitiformes</taxon>
        <taxon>Ixodida</taxon>
        <taxon>Ixodoidea</taxon>
        <taxon>Ixodidae</taxon>
        <taxon>Rhipicephalinae</taxon>
        <taxon>Rhipicephalus</taxon>
        <taxon>Rhipicephalus</taxon>
    </lineage>
</organism>
<dbReference type="AlphaFoldDB" id="A0A9D4PK56"/>
<accession>A0A9D4PK56</accession>